<dbReference type="GO" id="GO:0005524">
    <property type="term" value="F:ATP binding"/>
    <property type="evidence" value="ECO:0007669"/>
    <property type="project" value="UniProtKB-KW"/>
</dbReference>
<dbReference type="PROSITE" id="PS00211">
    <property type="entry name" value="ABC_TRANSPORTER_1"/>
    <property type="match status" value="1"/>
</dbReference>
<dbReference type="Gene3D" id="3.40.50.300">
    <property type="entry name" value="P-loop containing nucleotide triphosphate hydrolases"/>
    <property type="match status" value="1"/>
</dbReference>
<evidence type="ECO:0000256" key="4">
    <source>
        <dbReference type="ARBA" id="ARBA00022475"/>
    </source>
</evidence>
<dbReference type="Proteomes" id="UP000216020">
    <property type="component" value="Unassembled WGS sequence"/>
</dbReference>
<sequence>MSRWSSVAAAEAPVLRVEDLVVEAHGPKGPVRLVDGVDFSVQRGRTLGLVGESGSGKSVTCLSVLGVPPQGTRIARGRILLNGRALEESTPEEMNALRGVHMGMVLQDPLTSLNPLLTVGRQITEMFRFRAGIGDRQERRRRAVELMRRVRIPDPESRLDSYPHQFSGGMRQRIAIAIGIACNPDLLIADEPTTALDITVRLQILDLLRELQAENGMGMVLVTHDLHLVRRYCDDVAVMYAGRIVERGQVNAVFARPLHPYTQGLLAAVPRLRGLQRRLEAITGQPPQPGSIAQGCRFAPRCPQAADDCLSAYPDTRSLPGGQEAACWRTPRIAHLPPAGARGIPAAVPAPVDA</sequence>
<dbReference type="EMBL" id="NEVM01000002">
    <property type="protein sequence ID" value="OZI34644.1"/>
    <property type="molecule type" value="Genomic_DNA"/>
</dbReference>
<reference evidence="10" key="1">
    <citation type="submission" date="2017-05" db="EMBL/GenBank/DDBJ databases">
        <title>Complete and WGS of Bordetella genogroups.</title>
        <authorList>
            <person name="Spilker T."/>
            <person name="Lipuma J."/>
        </authorList>
    </citation>
    <scope>NUCLEOTIDE SEQUENCE [LARGE SCALE GENOMIC DNA]</scope>
    <source>
        <strain evidence="10">AU16122</strain>
    </source>
</reference>
<dbReference type="SMART" id="SM00382">
    <property type="entry name" value="AAA"/>
    <property type="match status" value="1"/>
</dbReference>
<dbReference type="Pfam" id="PF08352">
    <property type="entry name" value="oligo_HPY"/>
    <property type="match status" value="1"/>
</dbReference>
<dbReference type="GO" id="GO:0015833">
    <property type="term" value="P:peptide transport"/>
    <property type="evidence" value="ECO:0007669"/>
    <property type="project" value="InterPro"/>
</dbReference>
<comment type="caution">
    <text evidence="9">The sequence shown here is derived from an EMBL/GenBank/DDBJ whole genome shotgun (WGS) entry which is preliminary data.</text>
</comment>
<dbReference type="NCBIfam" id="TIGR01727">
    <property type="entry name" value="oligo_HPY"/>
    <property type="match status" value="1"/>
</dbReference>
<feature type="domain" description="ABC transporter" evidence="8">
    <location>
        <begin position="15"/>
        <end position="266"/>
    </location>
</feature>
<gene>
    <name evidence="9" type="ORF">CAL29_14220</name>
</gene>
<evidence type="ECO:0000313" key="10">
    <source>
        <dbReference type="Proteomes" id="UP000216020"/>
    </source>
</evidence>
<dbReference type="InterPro" id="IPR027417">
    <property type="entry name" value="P-loop_NTPase"/>
</dbReference>
<dbReference type="AlphaFoldDB" id="A0A261SB73"/>
<evidence type="ECO:0000256" key="3">
    <source>
        <dbReference type="ARBA" id="ARBA00022448"/>
    </source>
</evidence>
<name>A0A261SB73_9BORD</name>
<dbReference type="PANTHER" id="PTHR43297">
    <property type="entry name" value="OLIGOPEPTIDE TRANSPORT ATP-BINDING PROTEIN APPD"/>
    <property type="match status" value="1"/>
</dbReference>
<dbReference type="PANTHER" id="PTHR43297:SF2">
    <property type="entry name" value="DIPEPTIDE TRANSPORT ATP-BINDING PROTEIN DPPD"/>
    <property type="match status" value="1"/>
</dbReference>
<comment type="subcellular location">
    <subcellularLocation>
        <location evidence="1">Cell inner membrane</location>
        <topology evidence="1">Peripheral membrane protein</topology>
    </subcellularLocation>
</comment>
<evidence type="ECO:0000256" key="1">
    <source>
        <dbReference type="ARBA" id="ARBA00004417"/>
    </source>
</evidence>
<comment type="similarity">
    <text evidence="2">Belongs to the ABC transporter superfamily.</text>
</comment>
<evidence type="ECO:0000256" key="6">
    <source>
        <dbReference type="ARBA" id="ARBA00022840"/>
    </source>
</evidence>
<dbReference type="RefSeq" id="WP_094853634.1">
    <property type="nucleotide sequence ID" value="NZ_NEVM01000002.1"/>
</dbReference>
<keyword evidence="5" id="KW-0547">Nucleotide-binding</keyword>
<dbReference type="CDD" id="cd03257">
    <property type="entry name" value="ABC_NikE_OppD_transporters"/>
    <property type="match status" value="1"/>
</dbReference>
<dbReference type="InterPro" id="IPR003439">
    <property type="entry name" value="ABC_transporter-like_ATP-bd"/>
</dbReference>
<accession>A0A261SB73</accession>
<dbReference type="FunFam" id="3.40.50.300:FF:000016">
    <property type="entry name" value="Oligopeptide ABC transporter ATP-binding component"/>
    <property type="match status" value="1"/>
</dbReference>
<evidence type="ECO:0000256" key="7">
    <source>
        <dbReference type="ARBA" id="ARBA00023136"/>
    </source>
</evidence>
<dbReference type="Pfam" id="PF00005">
    <property type="entry name" value="ABC_tran"/>
    <property type="match status" value="1"/>
</dbReference>
<evidence type="ECO:0000256" key="2">
    <source>
        <dbReference type="ARBA" id="ARBA00005417"/>
    </source>
</evidence>
<dbReference type="GO" id="GO:0005886">
    <property type="term" value="C:plasma membrane"/>
    <property type="evidence" value="ECO:0007669"/>
    <property type="project" value="UniProtKB-SubCell"/>
</dbReference>
<protein>
    <recommendedName>
        <fullName evidence="8">ABC transporter domain-containing protein</fullName>
    </recommendedName>
</protein>
<evidence type="ECO:0000313" key="9">
    <source>
        <dbReference type="EMBL" id="OZI34644.1"/>
    </source>
</evidence>
<dbReference type="InterPro" id="IPR017871">
    <property type="entry name" value="ABC_transporter-like_CS"/>
</dbReference>
<dbReference type="GO" id="GO:0055085">
    <property type="term" value="P:transmembrane transport"/>
    <property type="evidence" value="ECO:0007669"/>
    <property type="project" value="UniProtKB-ARBA"/>
</dbReference>
<proteinExistence type="inferred from homology"/>
<keyword evidence="4" id="KW-1003">Cell membrane</keyword>
<organism evidence="9 10">
    <name type="scientific">Bordetella genomosp. 10</name>
    <dbReference type="NCBI Taxonomy" id="1416804"/>
    <lineage>
        <taxon>Bacteria</taxon>
        <taxon>Pseudomonadati</taxon>
        <taxon>Pseudomonadota</taxon>
        <taxon>Betaproteobacteria</taxon>
        <taxon>Burkholderiales</taxon>
        <taxon>Alcaligenaceae</taxon>
        <taxon>Bordetella</taxon>
    </lineage>
</organism>
<dbReference type="PROSITE" id="PS50893">
    <property type="entry name" value="ABC_TRANSPORTER_2"/>
    <property type="match status" value="1"/>
</dbReference>
<dbReference type="GO" id="GO:0016887">
    <property type="term" value="F:ATP hydrolysis activity"/>
    <property type="evidence" value="ECO:0007669"/>
    <property type="project" value="InterPro"/>
</dbReference>
<dbReference type="SUPFAM" id="SSF52540">
    <property type="entry name" value="P-loop containing nucleoside triphosphate hydrolases"/>
    <property type="match status" value="1"/>
</dbReference>
<evidence type="ECO:0000259" key="8">
    <source>
        <dbReference type="PROSITE" id="PS50893"/>
    </source>
</evidence>
<keyword evidence="7" id="KW-0472">Membrane</keyword>
<keyword evidence="3" id="KW-0813">Transport</keyword>
<keyword evidence="10" id="KW-1185">Reference proteome</keyword>
<evidence type="ECO:0000256" key="5">
    <source>
        <dbReference type="ARBA" id="ARBA00022741"/>
    </source>
</evidence>
<dbReference type="InterPro" id="IPR050388">
    <property type="entry name" value="ABC_Ni/Peptide_Import"/>
</dbReference>
<dbReference type="OrthoDB" id="9802772at2"/>
<keyword evidence="6" id="KW-0067">ATP-binding</keyword>
<dbReference type="InterPro" id="IPR013563">
    <property type="entry name" value="Oligopep_ABC_C"/>
</dbReference>
<dbReference type="InterPro" id="IPR003593">
    <property type="entry name" value="AAA+_ATPase"/>
</dbReference>